<feature type="compositionally biased region" description="Basic and acidic residues" evidence="1">
    <location>
        <begin position="172"/>
        <end position="189"/>
    </location>
</feature>
<protein>
    <recommendedName>
        <fullName evidence="2">RPW8 domain-containing protein</fullName>
    </recommendedName>
</protein>
<organism evidence="3 4">
    <name type="scientific">Eruca vesicaria subsp. sativa</name>
    <name type="common">Garden rocket</name>
    <name type="synonym">Eruca sativa</name>
    <dbReference type="NCBI Taxonomy" id="29727"/>
    <lineage>
        <taxon>Eukaryota</taxon>
        <taxon>Viridiplantae</taxon>
        <taxon>Streptophyta</taxon>
        <taxon>Embryophyta</taxon>
        <taxon>Tracheophyta</taxon>
        <taxon>Spermatophyta</taxon>
        <taxon>Magnoliopsida</taxon>
        <taxon>eudicotyledons</taxon>
        <taxon>Gunneridae</taxon>
        <taxon>Pentapetalae</taxon>
        <taxon>rosids</taxon>
        <taxon>malvids</taxon>
        <taxon>Brassicales</taxon>
        <taxon>Brassicaceae</taxon>
        <taxon>Brassiceae</taxon>
        <taxon>Eruca</taxon>
    </lineage>
</organism>
<name>A0ABC8JBX4_ERUVS</name>
<evidence type="ECO:0000259" key="2">
    <source>
        <dbReference type="PROSITE" id="PS51153"/>
    </source>
</evidence>
<dbReference type="Pfam" id="PF05659">
    <property type="entry name" value="RPW8"/>
    <property type="match status" value="1"/>
</dbReference>
<dbReference type="Proteomes" id="UP001642260">
    <property type="component" value="Unassembled WGS sequence"/>
</dbReference>
<keyword evidence="4" id="KW-1185">Reference proteome</keyword>
<accession>A0ABC8JBX4</accession>
<feature type="region of interest" description="Disordered" evidence="1">
    <location>
        <begin position="157"/>
        <end position="189"/>
    </location>
</feature>
<feature type="compositionally biased region" description="Polar residues" evidence="1">
    <location>
        <begin position="157"/>
        <end position="171"/>
    </location>
</feature>
<gene>
    <name evidence="3" type="ORF">ERUC_LOCUS9276</name>
</gene>
<dbReference type="InterPro" id="IPR008808">
    <property type="entry name" value="Powdery_mildew-R_dom"/>
</dbReference>
<feature type="domain" description="RPW8" evidence="2">
    <location>
        <begin position="1"/>
        <end position="153"/>
    </location>
</feature>
<dbReference type="PROSITE" id="PS51153">
    <property type="entry name" value="RPW8"/>
    <property type="match status" value="1"/>
</dbReference>
<dbReference type="EMBL" id="CAKOAT010095377">
    <property type="protein sequence ID" value="CAH8321096.1"/>
    <property type="molecule type" value="Genomic_DNA"/>
</dbReference>
<evidence type="ECO:0000256" key="1">
    <source>
        <dbReference type="SAM" id="MobiDB-lite"/>
    </source>
</evidence>
<dbReference type="AlphaFoldDB" id="A0ABC8JBX4"/>
<comment type="caution">
    <text evidence="3">The sequence shown here is derived from an EMBL/GenBank/DDBJ whole genome shotgun (WGS) entry which is preliminary data.</text>
</comment>
<evidence type="ECO:0000313" key="3">
    <source>
        <dbReference type="EMBL" id="CAH8321096.1"/>
    </source>
</evidence>
<reference evidence="3 4" key="1">
    <citation type="submission" date="2022-03" db="EMBL/GenBank/DDBJ databases">
        <authorList>
            <person name="Macdonald S."/>
            <person name="Ahmed S."/>
            <person name="Newling K."/>
        </authorList>
    </citation>
    <scope>NUCLEOTIDE SEQUENCE [LARGE SCALE GENOMIC DNA]</scope>
</reference>
<proteinExistence type="predicted"/>
<sequence length="209" mass="24092">MPIGELVAGAALGLTLQVLHEAIKKAKGRALTTKCILDRLDSTISMITPLVNQVDKLSERVEDSQRKVIEELKHLLEKAVLLVEAYAELRRRNLLKKFRYKSRIKELEASLRWMVDVDVQVNQWLDIKELTTKMSEMNTKLEQITCQPTDCDCFRTNQSISQSGNQNTTDRSSGEDQERPNDESEPRIDIHLRWSSRNGTNHEIRFMVK</sequence>
<evidence type="ECO:0000313" key="4">
    <source>
        <dbReference type="Proteomes" id="UP001642260"/>
    </source>
</evidence>